<evidence type="ECO:0000313" key="3">
    <source>
        <dbReference type="Proteomes" id="UP001596086"/>
    </source>
</evidence>
<keyword evidence="1" id="KW-0472">Membrane</keyword>
<feature type="transmembrane region" description="Helical" evidence="1">
    <location>
        <begin position="43"/>
        <end position="61"/>
    </location>
</feature>
<feature type="transmembrane region" description="Helical" evidence="1">
    <location>
        <begin position="67"/>
        <end position="83"/>
    </location>
</feature>
<evidence type="ECO:0000313" key="2">
    <source>
        <dbReference type="EMBL" id="MFC5550622.1"/>
    </source>
</evidence>
<comment type="caution">
    <text evidence="2">The sequence shown here is derived from an EMBL/GenBank/DDBJ whole genome shotgun (WGS) entry which is preliminary data.</text>
</comment>
<keyword evidence="2" id="KW-0012">Acyltransferase</keyword>
<dbReference type="GO" id="GO:0016746">
    <property type="term" value="F:acyltransferase activity"/>
    <property type="evidence" value="ECO:0007669"/>
    <property type="project" value="UniProtKB-KW"/>
</dbReference>
<keyword evidence="1" id="KW-1133">Transmembrane helix</keyword>
<reference evidence="3" key="1">
    <citation type="journal article" date="2019" name="Int. J. Syst. Evol. Microbiol.">
        <title>The Global Catalogue of Microorganisms (GCM) 10K type strain sequencing project: providing services to taxonomists for standard genome sequencing and annotation.</title>
        <authorList>
            <consortium name="The Broad Institute Genomics Platform"/>
            <consortium name="The Broad Institute Genome Sequencing Center for Infectious Disease"/>
            <person name="Wu L."/>
            <person name="Ma J."/>
        </authorList>
    </citation>
    <scope>NUCLEOTIDE SEQUENCE [LARGE SCALE GENOMIC DNA]</scope>
    <source>
        <strain evidence="3">CGMCC 4.5798</strain>
    </source>
</reference>
<keyword evidence="2" id="KW-0808">Transferase</keyword>
<dbReference type="EMBL" id="JBHSMZ010000015">
    <property type="protein sequence ID" value="MFC5550622.1"/>
    <property type="molecule type" value="Genomic_DNA"/>
</dbReference>
<keyword evidence="1" id="KW-0812">Transmembrane</keyword>
<dbReference type="RefSeq" id="WP_379773486.1">
    <property type="nucleotide sequence ID" value="NZ_JBHSMZ010000015.1"/>
</dbReference>
<proteinExistence type="predicted"/>
<dbReference type="Proteomes" id="UP001596086">
    <property type="component" value="Unassembled WGS sequence"/>
</dbReference>
<name>A0ABW0S2E0_9BURK</name>
<dbReference type="EC" id="2.3.-.-" evidence="2"/>
<sequence>MLYWFAFGQNAPKGLWLHSEVMAFGIVVSGFLLLAFRVRRPALPAFAVPLLVVGGICAYWWRLPQAFMLIAGGGAFALALNLLDRSPGLFRTILEFRPLRQMGVWSFSLYLWQQPFYMLYHREGLPLLPALAGSLTLGVAAFYLVENPARTWLNRVLTSKIEIPPDEDDVPMLQP</sequence>
<feature type="transmembrane region" description="Helical" evidence="1">
    <location>
        <begin position="15"/>
        <end position="36"/>
    </location>
</feature>
<keyword evidence="3" id="KW-1185">Reference proteome</keyword>
<evidence type="ECO:0000256" key="1">
    <source>
        <dbReference type="SAM" id="Phobius"/>
    </source>
</evidence>
<organism evidence="2 3">
    <name type="scientific">Massilia aerilata</name>
    <dbReference type="NCBI Taxonomy" id="453817"/>
    <lineage>
        <taxon>Bacteria</taxon>
        <taxon>Pseudomonadati</taxon>
        <taxon>Pseudomonadota</taxon>
        <taxon>Betaproteobacteria</taxon>
        <taxon>Burkholderiales</taxon>
        <taxon>Oxalobacteraceae</taxon>
        <taxon>Telluria group</taxon>
        <taxon>Massilia</taxon>
    </lineage>
</organism>
<accession>A0ABW0S2E0</accession>
<gene>
    <name evidence="2" type="ORF">ACFPO9_19060</name>
</gene>
<protein>
    <submittedName>
        <fullName evidence="2">Acyltransferase family protein</fullName>
        <ecNumber evidence="2">2.3.-.-</ecNumber>
    </submittedName>
</protein>
<feature type="transmembrane region" description="Helical" evidence="1">
    <location>
        <begin position="126"/>
        <end position="145"/>
    </location>
</feature>